<dbReference type="AlphaFoldDB" id="A0A1Y5SFP1"/>
<accession>A0A1Y5SFP1</accession>
<dbReference type="OrthoDB" id="9806511at2"/>
<keyword evidence="2" id="KW-1185">Reference proteome</keyword>
<evidence type="ECO:0000313" key="1">
    <source>
        <dbReference type="EMBL" id="SLN38027.1"/>
    </source>
</evidence>
<dbReference type="PIRSF" id="PIRSF028291">
    <property type="entry name" value="UCP028291"/>
    <property type="match status" value="1"/>
</dbReference>
<reference evidence="1 2" key="1">
    <citation type="submission" date="2017-03" db="EMBL/GenBank/DDBJ databases">
        <authorList>
            <person name="Afonso C.L."/>
            <person name="Miller P.J."/>
            <person name="Scott M.A."/>
            <person name="Spackman E."/>
            <person name="Goraichik I."/>
            <person name="Dimitrov K.M."/>
            <person name="Suarez D.L."/>
            <person name="Swayne D.E."/>
        </authorList>
    </citation>
    <scope>NUCLEOTIDE SEQUENCE [LARGE SCALE GENOMIC DNA]</scope>
    <source>
        <strain evidence="1 2">CECT 7971</strain>
    </source>
</reference>
<dbReference type="EMBL" id="FWFW01000004">
    <property type="protein sequence ID" value="SLN38027.1"/>
    <property type="molecule type" value="Genomic_DNA"/>
</dbReference>
<evidence type="ECO:0000313" key="2">
    <source>
        <dbReference type="Proteomes" id="UP000193307"/>
    </source>
</evidence>
<dbReference type="InterPro" id="IPR014543">
    <property type="entry name" value="UCP028291"/>
</dbReference>
<evidence type="ECO:0008006" key="3">
    <source>
        <dbReference type="Google" id="ProtNLM"/>
    </source>
</evidence>
<dbReference type="RefSeq" id="WP_085848636.1">
    <property type="nucleotide sequence ID" value="NZ_FNZV01000003.1"/>
</dbReference>
<gene>
    <name evidence="1" type="ORF">PAM7971_01685</name>
</gene>
<name>A0A1Y5SFP1_9RHOB</name>
<proteinExistence type="predicted"/>
<dbReference type="STRING" id="658057.SAMN04488032_103132"/>
<dbReference type="Pfam" id="PF09981">
    <property type="entry name" value="DUF2218"/>
    <property type="match status" value="1"/>
</dbReference>
<sequence length="97" mass="10891">MFTSNAKFTTERASGYLQQLCKHFGHKIEVQFGPKFGLITFPFGQCALAAEQDILDLTVNAETQADLTKACRVIGSHLERFAFRESPRIEWQPVVSA</sequence>
<dbReference type="Proteomes" id="UP000193307">
    <property type="component" value="Unassembled WGS sequence"/>
</dbReference>
<organism evidence="1 2">
    <name type="scientific">Pacificibacter marinus</name>
    <dbReference type="NCBI Taxonomy" id="658057"/>
    <lineage>
        <taxon>Bacteria</taxon>
        <taxon>Pseudomonadati</taxon>
        <taxon>Pseudomonadota</taxon>
        <taxon>Alphaproteobacteria</taxon>
        <taxon>Rhodobacterales</taxon>
        <taxon>Roseobacteraceae</taxon>
        <taxon>Pacificibacter</taxon>
    </lineage>
</organism>
<protein>
    <recommendedName>
        <fullName evidence="3">2,4-dihydroxyhept-2-ene-1,7-dioic acid aldolase</fullName>
    </recommendedName>
</protein>
<dbReference type="Gene3D" id="3.30.310.50">
    <property type="entry name" value="Alpha-D-phosphohexomutase, C-terminal domain"/>
    <property type="match status" value="1"/>
</dbReference>